<evidence type="ECO:0000313" key="2">
    <source>
        <dbReference type="EMBL" id="PBK58554.1"/>
    </source>
</evidence>
<proteinExistence type="predicted"/>
<protein>
    <submittedName>
        <fullName evidence="2">Uncharacterized protein</fullName>
    </submittedName>
</protein>
<keyword evidence="1" id="KW-0812">Transmembrane</keyword>
<evidence type="ECO:0000256" key="1">
    <source>
        <dbReference type="SAM" id="Phobius"/>
    </source>
</evidence>
<name>A0A2H3AP66_9AGAR</name>
<dbReference type="AlphaFoldDB" id="A0A2H3AP66"/>
<accession>A0A2H3AP66</accession>
<gene>
    <name evidence="2" type="ORF">ARMSODRAFT_117549</name>
</gene>
<keyword evidence="1" id="KW-0472">Membrane</keyword>
<dbReference type="EMBL" id="KZ293536">
    <property type="protein sequence ID" value="PBK58554.1"/>
    <property type="molecule type" value="Genomic_DNA"/>
</dbReference>
<evidence type="ECO:0000313" key="3">
    <source>
        <dbReference type="Proteomes" id="UP000218334"/>
    </source>
</evidence>
<dbReference type="Proteomes" id="UP000218334">
    <property type="component" value="Unassembled WGS sequence"/>
</dbReference>
<sequence>MAMSNVQVIPYLIHHVTIVFVSIDSFVLIITVPSLRWLTQRRYSMVSLPLPRSSTAFRCTRAILVHKRGELSG</sequence>
<keyword evidence="3" id="KW-1185">Reference proteome</keyword>
<reference evidence="3" key="1">
    <citation type="journal article" date="2017" name="Nat. Ecol. Evol.">
        <title>Genome expansion and lineage-specific genetic innovations in the forest pathogenic fungi Armillaria.</title>
        <authorList>
            <person name="Sipos G."/>
            <person name="Prasanna A.N."/>
            <person name="Walter M.C."/>
            <person name="O'Connor E."/>
            <person name="Balint B."/>
            <person name="Krizsan K."/>
            <person name="Kiss B."/>
            <person name="Hess J."/>
            <person name="Varga T."/>
            <person name="Slot J."/>
            <person name="Riley R."/>
            <person name="Boka B."/>
            <person name="Rigling D."/>
            <person name="Barry K."/>
            <person name="Lee J."/>
            <person name="Mihaltcheva S."/>
            <person name="LaButti K."/>
            <person name="Lipzen A."/>
            <person name="Waldron R."/>
            <person name="Moloney N.M."/>
            <person name="Sperisen C."/>
            <person name="Kredics L."/>
            <person name="Vagvoelgyi C."/>
            <person name="Patrignani A."/>
            <person name="Fitzpatrick D."/>
            <person name="Nagy I."/>
            <person name="Doyle S."/>
            <person name="Anderson J.B."/>
            <person name="Grigoriev I.V."/>
            <person name="Gueldener U."/>
            <person name="Muensterkoetter M."/>
            <person name="Nagy L.G."/>
        </authorList>
    </citation>
    <scope>NUCLEOTIDE SEQUENCE [LARGE SCALE GENOMIC DNA]</scope>
    <source>
        <strain evidence="3">28-4</strain>
    </source>
</reference>
<keyword evidence="1" id="KW-1133">Transmembrane helix</keyword>
<feature type="transmembrane region" description="Helical" evidence="1">
    <location>
        <begin position="12"/>
        <end position="35"/>
    </location>
</feature>
<organism evidence="2 3">
    <name type="scientific">Armillaria solidipes</name>
    <dbReference type="NCBI Taxonomy" id="1076256"/>
    <lineage>
        <taxon>Eukaryota</taxon>
        <taxon>Fungi</taxon>
        <taxon>Dikarya</taxon>
        <taxon>Basidiomycota</taxon>
        <taxon>Agaricomycotina</taxon>
        <taxon>Agaricomycetes</taxon>
        <taxon>Agaricomycetidae</taxon>
        <taxon>Agaricales</taxon>
        <taxon>Marasmiineae</taxon>
        <taxon>Physalacriaceae</taxon>
        <taxon>Armillaria</taxon>
    </lineage>
</organism>